<sequence length="578" mass="64118">MAHGASFSSRTYGYNEPVQQLMSPVFYLSGETPPTEGIFGWRLGMEAERRGKPKAELVLEVLQRLARKMALDGMFVGPDSNNPDVPAGYTYLGQLIAHDVIFNNTADLAGQREEHERPFASPALDLDCLYRGGPERSPIIYAWAKDADERCLLRMGKTSGRAYRGPDTGSKHPSASADPVAMDLPGLSLCPEATSSSEVPEKDPQGRCPADRLIGDPRNDNNLILSQICVLFHRFHNKVCAEVAGQSDIRPGKEVFEIARMVVIDTYRHIVRNDYLSHILEPRTWMVQQKAQARGEHFYAKRLAIDPTTPLPSEFWLGAMRIGHAMAQPVYEINGVQPQPVSLATVMSFRRANVHNPQNVAGQPVTNDWLVDLDRFFAADDHEPVIASRRIRPAIARALYSGKSLQPADLEGVRSLYERLGGVPFRDLARGYLRGLPNSQYLAAMFGVPHLSRSELIGDDRSGLRGMYGASIKNPLQEADFDAIGALADDTPLEWYLLREAEVQNGGRRLGALGSAIIADILFSLLDRAAEQPPRQLGFWKRQIFGETHPATMRGIIRYVDAEHTERRAGRPGSQTMA</sequence>
<evidence type="ECO:0000313" key="4">
    <source>
        <dbReference type="EMBL" id="TCD14062.1"/>
    </source>
</evidence>
<evidence type="ECO:0008006" key="6">
    <source>
        <dbReference type="Google" id="ProtNLM"/>
    </source>
</evidence>
<accession>A0A4R0P9Y4</accession>
<protein>
    <recommendedName>
        <fullName evidence="6">Heme peroxidase</fullName>
    </recommendedName>
</protein>
<dbReference type="GO" id="GO:0004601">
    <property type="term" value="F:peroxidase activity"/>
    <property type="evidence" value="ECO:0007669"/>
    <property type="project" value="InterPro"/>
</dbReference>
<dbReference type="InterPro" id="IPR010255">
    <property type="entry name" value="Haem_peroxidase_sf"/>
</dbReference>
<organism evidence="4 5">
    <name type="scientific">Oricola cellulosilytica</name>
    <dbReference type="NCBI Taxonomy" id="1429082"/>
    <lineage>
        <taxon>Bacteria</taxon>
        <taxon>Pseudomonadati</taxon>
        <taxon>Pseudomonadota</taxon>
        <taxon>Alphaproteobacteria</taxon>
        <taxon>Hyphomicrobiales</taxon>
        <taxon>Ahrensiaceae</taxon>
        <taxon>Oricola</taxon>
    </lineage>
</organism>
<dbReference type="GO" id="GO:0005576">
    <property type="term" value="C:extracellular region"/>
    <property type="evidence" value="ECO:0007669"/>
    <property type="project" value="UniProtKB-SubCell"/>
</dbReference>
<dbReference type="Gene3D" id="1.10.640.10">
    <property type="entry name" value="Haem peroxidase domain superfamily, animal type"/>
    <property type="match status" value="1"/>
</dbReference>
<dbReference type="InterPro" id="IPR019791">
    <property type="entry name" value="Haem_peroxidase_animal"/>
</dbReference>
<dbReference type="GO" id="GO:0006979">
    <property type="term" value="P:response to oxidative stress"/>
    <property type="evidence" value="ECO:0007669"/>
    <property type="project" value="InterPro"/>
</dbReference>
<evidence type="ECO:0000256" key="2">
    <source>
        <dbReference type="ARBA" id="ARBA00022525"/>
    </source>
</evidence>
<dbReference type="PANTHER" id="PTHR11475">
    <property type="entry name" value="OXIDASE/PEROXIDASE"/>
    <property type="match status" value="1"/>
</dbReference>
<keyword evidence="2" id="KW-0964">Secreted</keyword>
<dbReference type="GO" id="GO:0020037">
    <property type="term" value="F:heme binding"/>
    <property type="evidence" value="ECO:0007669"/>
    <property type="project" value="InterPro"/>
</dbReference>
<dbReference type="Proteomes" id="UP000291301">
    <property type="component" value="Unassembled WGS sequence"/>
</dbReference>
<reference evidence="4 5" key="1">
    <citation type="journal article" date="2015" name="Antonie Van Leeuwenhoek">
        <title>Oricola cellulosilytica gen. nov., sp. nov., a cellulose-degrading bacterium of the family Phyllobacteriaceae isolated from surface seashore water, and emended descriptions of Mesorhizobium loti and Phyllobacterium myrsinacearum.</title>
        <authorList>
            <person name="Hameed A."/>
            <person name="Shahina M."/>
            <person name="Lai W.A."/>
            <person name="Lin S.Y."/>
            <person name="Young L.S."/>
            <person name="Liu Y.C."/>
            <person name="Hsu Y.H."/>
            <person name="Young C.C."/>
        </authorList>
    </citation>
    <scope>NUCLEOTIDE SEQUENCE [LARGE SCALE GENOMIC DNA]</scope>
    <source>
        <strain evidence="4 5">KCTC 52183</strain>
    </source>
</reference>
<dbReference type="EMBL" id="SJST01000003">
    <property type="protein sequence ID" value="TCD14062.1"/>
    <property type="molecule type" value="Genomic_DNA"/>
</dbReference>
<evidence type="ECO:0000313" key="5">
    <source>
        <dbReference type="Proteomes" id="UP000291301"/>
    </source>
</evidence>
<dbReference type="InterPro" id="IPR037120">
    <property type="entry name" value="Haem_peroxidase_sf_animal"/>
</dbReference>
<name>A0A4R0P9Y4_9HYPH</name>
<dbReference type="Pfam" id="PF03098">
    <property type="entry name" value="An_peroxidase"/>
    <property type="match status" value="1"/>
</dbReference>
<dbReference type="SUPFAM" id="SSF48113">
    <property type="entry name" value="Heme-dependent peroxidases"/>
    <property type="match status" value="1"/>
</dbReference>
<evidence type="ECO:0000256" key="1">
    <source>
        <dbReference type="ARBA" id="ARBA00004613"/>
    </source>
</evidence>
<comment type="caution">
    <text evidence="4">The sequence shown here is derived from an EMBL/GenBank/DDBJ whole genome shotgun (WGS) entry which is preliminary data.</text>
</comment>
<keyword evidence="5" id="KW-1185">Reference proteome</keyword>
<evidence type="ECO:0000256" key="3">
    <source>
        <dbReference type="ARBA" id="ARBA00023180"/>
    </source>
</evidence>
<keyword evidence="3" id="KW-0325">Glycoprotein</keyword>
<gene>
    <name evidence="4" type="ORF">E0D97_08175</name>
</gene>
<comment type="subcellular location">
    <subcellularLocation>
        <location evidence="1">Secreted</location>
    </subcellularLocation>
</comment>
<dbReference type="PANTHER" id="PTHR11475:SF4">
    <property type="entry name" value="CHORION PEROXIDASE"/>
    <property type="match status" value="1"/>
</dbReference>
<proteinExistence type="predicted"/>
<dbReference type="AlphaFoldDB" id="A0A4R0P9Y4"/>